<name>A0ABT0Y561_9ACTN</name>
<feature type="compositionally biased region" description="Basic and acidic residues" evidence="1">
    <location>
        <begin position="83"/>
        <end position="99"/>
    </location>
</feature>
<feature type="domain" description="PPM-type phosphatase" evidence="2">
    <location>
        <begin position="2"/>
        <end position="68"/>
    </location>
</feature>
<protein>
    <submittedName>
        <fullName evidence="3">Serine/threonine-protein phosphatase</fullName>
    </submittedName>
</protein>
<organism evidence="3 4">
    <name type="scientific">Paractinoplanes hotanensis</name>
    <dbReference type="NCBI Taxonomy" id="2906497"/>
    <lineage>
        <taxon>Bacteria</taxon>
        <taxon>Bacillati</taxon>
        <taxon>Actinomycetota</taxon>
        <taxon>Actinomycetes</taxon>
        <taxon>Micromonosporales</taxon>
        <taxon>Micromonosporaceae</taxon>
        <taxon>Paractinoplanes</taxon>
    </lineage>
</organism>
<evidence type="ECO:0000256" key="1">
    <source>
        <dbReference type="SAM" id="MobiDB-lite"/>
    </source>
</evidence>
<sequence length="121" mass="13399">MLLYTDRVTETRLGDGRQFGVDALIELAECHAGSGFPPAETLGLMAHDIGDSRRSPSVDDTTMMMVERSRAERAGSPLGLGRLGEKRRDEPATRLRWKAERDFDEAVRSPWRATSRGRPGG</sequence>
<evidence type="ECO:0000313" key="3">
    <source>
        <dbReference type="EMBL" id="MCM4081179.1"/>
    </source>
</evidence>
<dbReference type="RefSeq" id="WP_251800976.1">
    <property type="nucleotide sequence ID" value="NZ_JAMQOL010000038.1"/>
</dbReference>
<dbReference type="InterPro" id="IPR036457">
    <property type="entry name" value="PPM-type-like_dom_sf"/>
</dbReference>
<feature type="region of interest" description="Disordered" evidence="1">
    <location>
        <begin position="67"/>
        <end position="99"/>
    </location>
</feature>
<evidence type="ECO:0000313" key="4">
    <source>
        <dbReference type="Proteomes" id="UP001523216"/>
    </source>
</evidence>
<dbReference type="Proteomes" id="UP001523216">
    <property type="component" value="Unassembled WGS sequence"/>
</dbReference>
<keyword evidence="4" id="KW-1185">Reference proteome</keyword>
<comment type="caution">
    <text evidence="3">The sequence shown here is derived from an EMBL/GenBank/DDBJ whole genome shotgun (WGS) entry which is preliminary data.</text>
</comment>
<evidence type="ECO:0000259" key="2">
    <source>
        <dbReference type="Pfam" id="PF07228"/>
    </source>
</evidence>
<dbReference type="EMBL" id="JAMQOL010000038">
    <property type="protein sequence ID" value="MCM4081179.1"/>
    <property type="molecule type" value="Genomic_DNA"/>
</dbReference>
<dbReference type="Pfam" id="PF07228">
    <property type="entry name" value="SpoIIE"/>
    <property type="match status" value="1"/>
</dbReference>
<dbReference type="Gene3D" id="3.60.40.10">
    <property type="entry name" value="PPM-type phosphatase domain"/>
    <property type="match status" value="1"/>
</dbReference>
<reference evidence="3 4" key="1">
    <citation type="submission" date="2022-06" db="EMBL/GenBank/DDBJ databases">
        <title>Actinoplanes abujensis sp. nov., isolated from Nigerian arid soil.</title>
        <authorList>
            <person name="Ding P."/>
        </authorList>
    </citation>
    <scope>NUCLEOTIDE SEQUENCE [LARGE SCALE GENOMIC DNA]</scope>
    <source>
        <strain evidence="4">TRM88002</strain>
    </source>
</reference>
<dbReference type="InterPro" id="IPR001932">
    <property type="entry name" value="PPM-type_phosphatase-like_dom"/>
</dbReference>
<proteinExistence type="predicted"/>
<accession>A0ABT0Y561</accession>
<gene>
    <name evidence="3" type="ORF">LXN57_26755</name>
</gene>